<protein>
    <submittedName>
        <fullName evidence="14">Fatty acid desaturase</fullName>
    </submittedName>
</protein>
<keyword evidence="6 12" id="KW-1133">Transmembrane helix</keyword>
<dbReference type="GO" id="GO:0006633">
    <property type="term" value="P:fatty acid biosynthetic process"/>
    <property type="evidence" value="ECO:0007669"/>
    <property type="project" value="UniProtKB-KW"/>
</dbReference>
<evidence type="ECO:0000259" key="13">
    <source>
        <dbReference type="Pfam" id="PF00487"/>
    </source>
</evidence>
<organism evidence="14 15">
    <name type="scientific">Mucilaginibacter glaciei</name>
    <dbReference type="NCBI Taxonomy" id="2772109"/>
    <lineage>
        <taxon>Bacteria</taxon>
        <taxon>Pseudomonadati</taxon>
        <taxon>Bacteroidota</taxon>
        <taxon>Sphingobacteriia</taxon>
        <taxon>Sphingobacteriales</taxon>
        <taxon>Sphingobacteriaceae</taxon>
        <taxon>Mucilaginibacter</taxon>
    </lineage>
</organism>
<keyword evidence="4 12" id="KW-0812">Transmembrane</keyword>
<evidence type="ECO:0000256" key="2">
    <source>
        <dbReference type="ARBA" id="ARBA00008749"/>
    </source>
</evidence>
<evidence type="ECO:0000256" key="7">
    <source>
        <dbReference type="ARBA" id="ARBA00023002"/>
    </source>
</evidence>
<evidence type="ECO:0000256" key="5">
    <source>
        <dbReference type="ARBA" id="ARBA00022832"/>
    </source>
</evidence>
<evidence type="ECO:0000256" key="8">
    <source>
        <dbReference type="ARBA" id="ARBA00023004"/>
    </source>
</evidence>
<evidence type="ECO:0000256" key="3">
    <source>
        <dbReference type="ARBA" id="ARBA00022516"/>
    </source>
</evidence>
<dbReference type="GO" id="GO:0016020">
    <property type="term" value="C:membrane"/>
    <property type="evidence" value="ECO:0007669"/>
    <property type="project" value="UniProtKB-SubCell"/>
</dbReference>
<comment type="similarity">
    <text evidence="2">Belongs to the fatty acid desaturase type 2 family.</text>
</comment>
<dbReference type="Proteomes" id="UP000619078">
    <property type="component" value="Unassembled WGS sequence"/>
</dbReference>
<feature type="transmembrane region" description="Helical" evidence="12">
    <location>
        <begin position="73"/>
        <end position="95"/>
    </location>
</feature>
<evidence type="ECO:0000256" key="10">
    <source>
        <dbReference type="ARBA" id="ARBA00023136"/>
    </source>
</evidence>
<evidence type="ECO:0000256" key="1">
    <source>
        <dbReference type="ARBA" id="ARBA00004141"/>
    </source>
</evidence>
<proteinExistence type="inferred from homology"/>
<feature type="transmembrane region" description="Helical" evidence="12">
    <location>
        <begin position="47"/>
        <end position="67"/>
    </location>
</feature>
<name>A0A926S0U3_9SPHI</name>
<keyword evidence="3" id="KW-0444">Lipid biosynthesis</keyword>
<comment type="caution">
    <text evidence="14">The sequence shown here is derived from an EMBL/GenBank/DDBJ whole genome shotgun (WGS) entry which is preliminary data.</text>
</comment>
<keyword evidence="15" id="KW-1185">Reference proteome</keyword>
<dbReference type="RefSeq" id="WP_191159458.1">
    <property type="nucleotide sequence ID" value="NZ_JACWMX010000001.1"/>
</dbReference>
<sequence length="360" mass="41478">MAFIHNVLEEPSYGWKDENGNLSKPTNKQILKEFLTRINVFKDKKNWLSFVSWLMVFTLAPFLLLFVFKYFSIKLLLIAFLYSMVVMGSHGTIWYHRYCTHGAYKFRNNFWRFVTQNLTLKIIPEEIYAISHHVHHALSDTPGDPYNAQGGFLYCFLADANHQPVNRNMTEREFNRCVTLMKHTGVTTNTYAQYKKWGSIANPFHAIVGVLASWAFWFTAFYLMGGIGLACAIFGAAGFWAVGVRTFNYEGHGKGEDKRREGVDHNLKDMSINQLWPGIVAGEWHNNHHLFPKSARSGFKAYQVDTAWYYIKFMSLIGAVSHYKDSKAQFIKEYVKPALKPETEYCPLTGKPIFATVKIN</sequence>
<evidence type="ECO:0000256" key="4">
    <source>
        <dbReference type="ARBA" id="ARBA00022692"/>
    </source>
</evidence>
<evidence type="ECO:0000256" key="9">
    <source>
        <dbReference type="ARBA" id="ARBA00023098"/>
    </source>
</evidence>
<dbReference type="PANTHER" id="PTHR11351:SF31">
    <property type="entry name" value="DESATURASE 1, ISOFORM A-RELATED"/>
    <property type="match status" value="1"/>
</dbReference>
<dbReference type="Pfam" id="PF00487">
    <property type="entry name" value="FA_desaturase"/>
    <property type="match status" value="1"/>
</dbReference>
<evidence type="ECO:0000313" key="15">
    <source>
        <dbReference type="Proteomes" id="UP000619078"/>
    </source>
</evidence>
<dbReference type="EMBL" id="JACWMX010000001">
    <property type="protein sequence ID" value="MBD1391479.1"/>
    <property type="molecule type" value="Genomic_DNA"/>
</dbReference>
<evidence type="ECO:0000313" key="14">
    <source>
        <dbReference type="EMBL" id="MBD1391479.1"/>
    </source>
</evidence>
<comment type="subcellular location">
    <subcellularLocation>
        <location evidence="1">Membrane</location>
        <topology evidence="1">Multi-pass membrane protein</topology>
    </subcellularLocation>
</comment>
<evidence type="ECO:0000256" key="6">
    <source>
        <dbReference type="ARBA" id="ARBA00022989"/>
    </source>
</evidence>
<dbReference type="InterPro" id="IPR005804">
    <property type="entry name" value="FA_desaturase_dom"/>
</dbReference>
<evidence type="ECO:0000256" key="12">
    <source>
        <dbReference type="SAM" id="Phobius"/>
    </source>
</evidence>
<feature type="transmembrane region" description="Helical" evidence="12">
    <location>
        <begin position="200"/>
        <end position="217"/>
    </location>
</feature>
<keyword evidence="9" id="KW-0443">Lipid metabolism</keyword>
<evidence type="ECO:0000256" key="11">
    <source>
        <dbReference type="ARBA" id="ARBA00023160"/>
    </source>
</evidence>
<keyword evidence="7" id="KW-0560">Oxidoreductase</keyword>
<reference evidence="14" key="1">
    <citation type="submission" date="2020-09" db="EMBL/GenBank/DDBJ databases">
        <title>Novel species of Mucilaginibacter isolated from a glacier on the Tibetan Plateau.</title>
        <authorList>
            <person name="Liu Q."/>
            <person name="Xin Y.-H."/>
        </authorList>
    </citation>
    <scope>NUCLEOTIDE SEQUENCE</scope>
    <source>
        <strain evidence="14">ZB1P21</strain>
    </source>
</reference>
<feature type="transmembrane region" description="Helical" evidence="12">
    <location>
        <begin position="223"/>
        <end position="244"/>
    </location>
</feature>
<dbReference type="GO" id="GO:0016717">
    <property type="term" value="F:oxidoreductase activity, acting on paired donors, with oxidation of a pair of donors resulting in the reduction of molecular oxygen to two molecules of water"/>
    <property type="evidence" value="ECO:0007669"/>
    <property type="project" value="InterPro"/>
</dbReference>
<keyword evidence="5" id="KW-0276">Fatty acid metabolism</keyword>
<keyword evidence="8" id="KW-0408">Iron</keyword>
<accession>A0A926S0U3</accession>
<dbReference type="PANTHER" id="PTHR11351">
    <property type="entry name" value="ACYL-COA DESATURASE"/>
    <property type="match status" value="1"/>
</dbReference>
<feature type="domain" description="Fatty acid desaturase" evidence="13">
    <location>
        <begin position="77"/>
        <end position="293"/>
    </location>
</feature>
<keyword evidence="10 12" id="KW-0472">Membrane</keyword>
<dbReference type="InterPro" id="IPR015876">
    <property type="entry name" value="Acyl-CoA_DS"/>
</dbReference>
<gene>
    <name evidence="14" type="ORF">IDJ76_00075</name>
</gene>
<keyword evidence="11" id="KW-0275">Fatty acid biosynthesis</keyword>
<dbReference type="AlphaFoldDB" id="A0A926S0U3"/>